<keyword evidence="9" id="KW-1185">Reference proteome</keyword>
<feature type="binding site" evidence="4">
    <location>
        <position position="389"/>
    </location>
    <ligand>
        <name>S-adenosyl-L-methionine</name>
        <dbReference type="ChEBI" id="CHEBI:59789"/>
    </ligand>
</feature>
<dbReference type="InterPro" id="IPR010280">
    <property type="entry name" value="U5_MeTrfase_fam"/>
</dbReference>
<evidence type="ECO:0000259" key="7">
    <source>
        <dbReference type="PROSITE" id="PS50926"/>
    </source>
</evidence>
<dbReference type="Gene3D" id="3.40.50.150">
    <property type="entry name" value="Vaccinia Virus protein VP39"/>
    <property type="match status" value="1"/>
</dbReference>
<keyword evidence="1 4" id="KW-0489">Methyltransferase</keyword>
<dbReference type="InterPro" id="IPR029063">
    <property type="entry name" value="SAM-dependent_MTases_sf"/>
</dbReference>
<dbReference type="STRING" id="1302690.BUE76_02450"/>
<dbReference type="FunFam" id="3.40.50.150:FF:000009">
    <property type="entry name" value="23S rRNA (Uracil(1939)-C(5))-methyltransferase RlmD"/>
    <property type="match status" value="1"/>
</dbReference>
<name>A0A1M5GUM2_9BACT</name>
<feature type="binding site" evidence="4">
    <location>
        <position position="438"/>
    </location>
    <ligand>
        <name>S-adenosyl-L-methionine</name>
        <dbReference type="ChEBI" id="CHEBI:59789"/>
    </ligand>
</feature>
<feature type="binding site" evidence="4">
    <location>
        <position position="339"/>
    </location>
    <ligand>
        <name>S-adenosyl-L-methionine</name>
        <dbReference type="ChEBI" id="CHEBI:59789"/>
    </ligand>
</feature>
<evidence type="ECO:0000256" key="2">
    <source>
        <dbReference type="ARBA" id="ARBA00022679"/>
    </source>
</evidence>
<evidence type="ECO:0000256" key="6">
    <source>
        <dbReference type="SAM" id="MobiDB-lite"/>
    </source>
</evidence>
<dbReference type="PROSITE" id="PS01231">
    <property type="entry name" value="TRMA_2"/>
    <property type="match status" value="1"/>
</dbReference>
<evidence type="ECO:0000256" key="4">
    <source>
        <dbReference type="PROSITE-ProRule" id="PRU01024"/>
    </source>
</evidence>
<feature type="binding site" evidence="4">
    <location>
        <position position="368"/>
    </location>
    <ligand>
        <name>S-adenosyl-L-methionine</name>
        <dbReference type="ChEBI" id="CHEBI:59789"/>
    </ligand>
</feature>
<dbReference type="PROSITE" id="PS51687">
    <property type="entry name" value="SAM_MT_RNA_M5U"/>
    <property type="match status" value="1"/>
</dbReference>
<evidence type="ECO:0000313" key="9">
    <source>
        <dbReference type="Proteomes" id="UP000184368"/>
    </source>
</evidence>
<keyword evidence="3 4" id="KW-0949">S-adenosyl-L-methionine</keyword>
<dbReference type="PANTHER" id="PTHR11061">
    <property type="entry name" value="RNA M5U METHYLTRANSFERASE"/>
    <property type="match status" value="1"/>
</dbReference>
<gene>
    <name evidence="8" type="ORF">SAMN05444008_11766</name>
</gene>
<reference evidence="8 9" key="1">
    <citation type="submission" date="2016-11" db="EMBL/GenBank/DDBJ databases">
        <authorList>
            <person name="Jaros S."/>
            <person name="Januszkiewicz K."/>
            <person name="Wedrychowicz H."/>
        </authorList>
    </citation>
    <scope>NUCLEOTIDE SEQUENCE [LARGE SCALE GENOMIC DNA]</scope>
    <source>
        <strain evidence="8 9">DSM 26897</strain>
    </source>
</reference>
<dbReference type="InterPro" id="IPR030391">
    <property type="entry name" value="MeTrfase_TrmA_CS"/>
</dbReference>
<comment type="similarity">
    <text evidence="4">Belongs to the class I-like SAM-binding methyltransferase superfamily. RNA M5U methyltransferase family.</text>
</comment>
<dbReference type="InterPro" id="IPR030390">
    <property type="entry name" value="MeTrfase_TrmA_AS"/>
</dbReference>
<keyword evidence="2 4" id="KW-0808">Transferase</keyword>
<dbReference type="PROSITE" id="PS50926">
    <property type="entry name" value="TRAM"/>
    <property type="match status" value="1"/>
</dbReference>
<evidence type="ECO:0000256" key="5">
    <source>
        <dbReference type="PROSITE-ProRule" id="PRU10015"/>
    </source>
</evidence>
<dbReference type="PANTHER" id="PTHR11061:SF30">
    <property type="entry name" value="TRNA (URACIL(54)-C(5))-METHYLTRANSFERASE"/>
    <property type="match status" value="1"/>
</dbReference>
<evidence type="ECO:0000256" key="1">
    <source>
        <dbReference type="ARBA" id="ARBA00022603"/>
    </source>
</evidence>
<accession>A0A1M5GUM2</accession>
<feature type="active site" evidence="5">
    <location>
        <position position="465"/>
    </location>
</feature>
<organism evidence="8 9">
    <name type="scientific">Cnuella takakiae</name>
    <dbReference type="NCBI Taxonomy" id="1302690"/>
    <lineage>
        <taxon>Bacteria</taxon>
        <taxon>Pseudomonadati</taxon>
        <taxon>Bacteroidota</taxon>
        <taxon>Chitinophagia</taxon>
        <taxon>Chitinophagales</taxon>
        <taxon>Chitinophagaceae</taxon>
        <taxon>Cnuella</taxon>
    </lineage>
</organism>
<dbReference type="SUPFAM" id="SSF53335">
    <property type="entry name" value="S-adenosyl-L-methionine-dependent methyltransferases"/>
    <property type="match status" value="1"/>
</dbReference>
<dbReference type="Gene3D" id="2.40.50.1070">
    <property type="match status" value="1"/>
</dbReference>
<dbReference type="Gene3D" id="2.40.50.140">
    <property type="entry name" value="Nucleic acid-binding proteins"/>
    <property type="match status" value="1"/>
</dbReference>
<dbReference type="Pfam" id="PF05958">
    <property type="entry name" value="tRNA_U5-meth_tr"/>
    <property type="match status" value="2"/>
</dbReference>
<dbReference type="Proteomes" id="UP000184368">
    <property type="component" value="Unassembled WGS sequence"/>
</dbReference>
<dbReference type="InterPro" id="IPR012340">
    <property type="entry name" value="NA-bd_OB-fold"/>
</dbReference>
<dbReference type="Pfam" id="PF01938">
    <property type="entry name" value="TRAM"/>
    <property type="match status" value="1"/>
</dbReference>
<protein>
    <submittedName>
        <fullName evidence="8">23S rRNA (Uracil1939-C5)-methyltransferase</fullName>
    </submittedName>
</protein>
<dbReference type="CDD" id="cd02440">
    <property type="entry name" value="AdoMet_MTases"/>
    <property type="match status" value="1"/>
</dbReference>
<dbReference type="AlphaFoldDB" id="A0A1M5GUM2"/>
<dbReference type="EMBL" id="FQUO01000017">
    <property type="protein sequence ID" value="SHG07429.1"/>
    <property type="molecule type" value="Genomic_DNA"/>
</dbReference>
<evidence type="ECO:0000256" key="3">
    <source>
        <dbReference type="ARBA" id="ARBA00022691"/>
    </source>
</evidence>
<dbReference type="InterPro" id="IPR002792">
    <property type="entry name" value="TRAM_dom"/>
</dbReference>
<dbReference type="PROSITE" id="PS01230">
    <property type="entry name" value="TRMA_1"/>
    <property type="match status" value="1"/>
</dbReference>
<dbReference type="NCBIfam" id="TIGR00479">
    <property type="entry name" value="rumA"/>
    <property type="match status" value="1"/>
</dbReference>
<feature type="active site" description="Nucleophile" evidence="4">
    <location>
        <position position="465"/>
    </location>
</feature>
<dbReference type="GO" id="GO:0070475">
    <property type="term" value="P:rRNA base methylation"/>
    <property type="evidence" value="ECO:0007669"/>
    <property type="project" value="TreeGrafter"/>
</dbReference>
<feature type="region of interest" description="Disordered" evidence="6">
    <location>
        <begin position="176"/>
        <end position="197"/>
    </location>
</feature>
<dbReference type="SUPFAM" id="SSF50249">
    <property type="entry name" value="Nucleic acid-binding proteins"/>
    <property type="match status" value="1"/>
</dbReference>
<sequence>MPCCKGCTFGAVRKKQNIVLEKLLVEDYAAEGKALARVEGKVIFIEGAVPGDVVDVRLGKSKKDWAEGHALHFHAYSKDRVEPFCQHFGVCGGCQWQMLPYEKQLQSKHRQVEEVLKRIGKVELPPFIPIAGAGETRFYRNKLEYTFSTKEYTEAKPPARPRMLKGGVYEHITPGAPNGVTYSSEKPQRPQTDHGPGALGFHAKGFFDKVVHIEKCWLQPEPTNEIRNAIRQYALDNGISFYDIRSHQGMLRTMQVRITTTGEVMVNLVVGEDNKKKLMPLLEWLVASFPQITTLLYTINLKWNDSLFDQNPLVYKGKGYVEEMLEDFRFKIGPKSFFQTNSRQGEKLYQITRDFAELDGSQVVYDLYCGTGSIGIFCSRGAKKIVGVEVVEAAIEDAKENAQLNGIDHGVFFSGDVIDVCNDAFFTEHGRPDVIITDPPRAGMHEKLVHKILEMEAPTVVYVSCNPATQARDLALLDAKYAVTKVQPVDMFPHTHHIENVVQLKLRSKNP</sequence>
<evidence type="ECO:0000313" key="8">
    <source>
        <dbReference type="EMBL" id="SHG07429.1"/>
    </source>
</evidence>
<dbReference type="GO" id="GO:0070041">
    <property type="term" value="F:rRNA (uridine-C5-)-methyltransferase activity"/>
    <property type="evidence" value="ECO:0007669"/>
    <property type="project" value="TreeGrafter"/>
</dbReference>
<proteinExistence type="inferred from homology"/>
<feature type="domain" description="TRAM" evidence="7">
    <location>
        <begin position="13"/>
        <end position="72"/>
    </location>
</feature>